<name>A0A6J6G6N5_9ZZZZ</name>
<organism evidence="2">
    <name type="scientific">freshwater metagenome</name>
    <dbReference type="NCBI Taxonomy" id="449393"/>
    <lineage>
        <taxon>unclassified sequences</taxon>
        <taxon>metagenomes</taxon>
        <taxon>ecological metagenomes</taxon>
    </lineage>
</organism>
<evidence type="ECO:0000256" key="1">
    <source>
        <dbReference type="ARBA" id="ARBA00006484"/>
    </source>
</evidence>
<dbReference type="PANTHER" id="PTHR42879:SF2">
    <property type="entry name" value="3-OXOACYL-[ACYL-CARRIER-PROTEIN] REDUCTASE FABG"/>
    <property type="match status" value="1"/>
</dbReference>
<dbReference type="InterPro" id="IPR036291">
    <property type="entry name" value="NAD(P)-bd_dom_sf"/>
</dbReference>
<dbReference type="Pfam" id="PF00106">
    <property type="entry name" value="adh_short"/>
    <property type="match status" value="1"/>
</dbReference>
<comment type="similarity">
    <text evidence="1">Belongs to the short-chain dehydrogenases/reductases (SDR) family.</text>
</comment>
<proteinExistence type="inferred from homology"/>
<dbReference type="NCBIfam" id="NF009093">
    <property type="entry name" value="PRK12429.1"/>
    <property type="match status" value="1"/>
</dbReference>
<sequence>MAGQLQGKRAFITGSFQGVGLGIATVFAREGAALVLHGLGEQSVIDSAVAQVKAAGSPKVEKYVSDLRDVSATENLINEILKNGQIDILVNNAGIQHVAATVDMPRDKWDDIIAVNLTSYFDTMRLLLPQMAARGHGRVINISSVHGIVASVSKAPYVAAKHGVVGLTRVAALEHANIGNRENGGLTINAICPGWVETTLIEPQIQERAALHDGDRDAGVADILREKQPSMRMSKTSDIGELALWLCNKAAHNITGTASPIDGGWSAQ</sequence>
<dbReference type="AlphaFoldDB" id="A0A6J6G6N5"/>
<accession>A0A6J6G6N5</accession>
<reference evidence="2" key="1">
    <citation type="submission" date="2020-05" db="EMBL/GenBank/DDBJ databases">
        <authorList>
            <person name="Chiriac C."/>
            <person name="Salcher M."/>
            <person name="Ghai R."/>
            <person name="Kavagutti S V."/>
        </authorList>
    </citation>
    <scope>NUCLEOTIDE SEQUENCE</scope>
</reference>
<evidence type="ECO:0000313" key="2">
    <source>
        <dbReference type="EMBL" id="CAB4597042.1"/>
    </source>
</evidence>
<gene>
    <name evidence="2" type="ORF">UFOPK1791_00891</name>
</gene>
<dbReference type="InterPro" id="IPR020904">
    <property type="entry name" value="Sc_DH/Rdtase_CS"/>
</dbReference>
<dbReference type="EMBL" id="CAEZUF010000092">
    <property type="protein sequence ID" value="CAB4597042.1"/>
    <property type="molecule type" value="Genomic_DNA"/>
</dbReference>
<dbReference type="SUPFAM" id="SSF51735">
    <property type="entry name" value="NAD(P)-binding Rossmann-fold domains"/>
    <property type="match status" value="1"/>
</dbReference>
<dbReference type="PRINTS" id="PR00081">
    <property type="entry name" value="GDHRDH"/>
</dbReference>
<dbReference type="InterPro" id="IPR050259">
    <property type="entry name" value="SDR"/>
</dbReference>
<dbReference type="GO" id="GO:0032787">
    <property type="term" value="P:monocarboxylic acid metabolic process"/>
    <property type="evidence" value="ECO:0007669"/>
    <property type="project" value="UniProtKB-ARBA"/>
</dbReference>
<dbReference type="Gene3D" id="3.40.50.720">
    <property type="entry name" value="NAD(P)-binding Rossmann-like Domain"/>
    <property type="match status" value="1"/>
</dbReference>
<dbReference type="FunFam" id="3.40.50.720:FF:000084">
    <property type="entry name" value="Short-chain dehydrogenase reductase"/>
    <property type="match status" value="1"/>
</dbReference>
<dbReference type="PANTHER" id="PTHR42879">
    <property type="entry name" value="3-OXOACYL-(ACYL-CARRIER-PROTEIN) REDUCTASE"/>
    <property type="match status" value="1"/>
</dbReference>
<dbReference type="PRINTS" id="PR00080">
    <property type="entry name" value="SDRFAMILY"/>
</dbReference>
<dbReference type="InterPro" id="IPR002347">
    <property type="entry name" value="SDR_fam"/>
</dbReference>
<protein>
    <submittedName>
        <fullName evidence="2">Unannotated protein</fullName>
    </submittedName>
</protein>
<dbReference type="PROSITE" id="PS00061">
    <property type="entry name" value="ADH_SHORT"/>
    <property type="match status" value="1"/>
</dbReference>